<feature type="region of interest" description="Disordered" evidence="1">
    <location>
        <begin position="136"/>
        <end position="156"/>
    </location>
</feature>
<protein>
    <submittedName>
        <fullName evidence="2">Uncharacterized protein</fullName>
    </submittedName>
</protein>
<accession>A0A7C8R702</accession>
<comment type="caution">
    <text evidence="2">The sequence shown here is derived from an EMBL/GenBank/DDBJ whole genome shotgun (WGS) entry which is preliminary data.</text>
</comment>
<dbReference type="OrthoDB" id="5362846at2759"/>
<proteinExistence type="predicted"/>
<dbReference type="Proteomes" id="UP000474640">
    <property type="component" value="Unassembled WGS sequence"/>
</dbReference>
<dbReference type="EMBL" id="JAABOJ010000071">
    <property type="protein sequence ID" value="KAF3270960.1"/>
    <property type="molecule type" value="Genomic_DNA"/>
</dbReference>
<evidence type="ECO:0000313" key="3">
    <source>
        <dbReference type="Proteomes" id="UP000474640"/>
    </source>
</evidence>
<name>A0A7C8R702_ORBOL</name>
<feature type="compositionally biased region" description="Acidic residues" evidence="1">
    <location>
        <begin position="141"/>
        <end position="156"/>
    </location>
</feature>
<organism evidence="2 3">
    <name type="scientific">Orbilia oligospora</name>
    <name type="common">Nematode-trapping fungus</name>
    <name type="synonym">Arthrobotrys oligospora</name>
    <dbReference type="NCBI Taxonomy" id="2813651"/>
    <lineage>
        <taxon>Eukaryota</taxon>
        <taxon>Fungi</taxon>
        <taxon>Dikarya</taxon>
        <taxon>Ascomycota</taxon>
        <taxon>Pezizomycotina</taxon>
        <taxon>Orbiliomycetes</taxon>
        <taxon>Orbiliales</taxon>
        <taxon>Orbiliaceae</taxon>
        <taxon>Orbilia</taxon>
    </lineage>
</organism>
<sequence>MEIISPIIRQSKSNMPPGTLITQLPRFTWQKGLLPNFTTECPSSNCSSIDTPPYPPTTWSPSEPSVASLSPPYEVHLEKMGFAARTEYPLDDTDEVLQGLGLYDCPELATDCGSLDELCSSYLGLGKGLKLEESFEFKEYSDDEEDEEDEEEYDEN</sequence>
<evidence type="ECO:0000313" key="2">
    <source>
        <dbReference type="EMBL" id="KAF3270960.1"/>
    </source>
</evidence>
<dbReference type="AlphaFoldDB" id="A0A7C8R702"/>
<evidence type="ECO:0000256" key="1">
    <source>
        <dbReference type="SAM" id="MobiDB-lite"/>
    </source>
</evidence>
<reference evidence="2 3" key="1">
    <citation type="submission" date="2020-01" db="EMBL/GenBank/DDBJ databases">
        <authorList>
            <person name="Palmer J.M."/>
        </authorList>
    </citation>
    <scope>NUCLEOTIDE SEQUENCE [LARGE SCALE GENOMIC DNA]</scope>
    <source>
        <strain evidence="2 3">TWF970</strain>
    </source>
</reference>
<feature type="region of interest" description="Disordered" evidence="1">
    <location>
        <begin position="45"/>
        <end position="68"/>
    </location>
</feature>
<gene>
    <name evidence="2" type="ORF">TWF970_010673</name>
</gene>